<evidence type="ECO:0000256" key="7">
    <source>
        <dbReference type="ARBA" id="ARBA00048478"/>
    </source>
</evidence>
<dbReference type="InterPro" id="IPR027417">
    <property type="entry name" value="P-loop_NTPase"/>
</dbReference>
<dbReference type="STRING" id="52442.SAMN05421880_1036"/>
<protein>
    <recommendedName>
        <fullName evidence="8">Cytidylate kinase</fullName>
        <shortName evidence="8">CK</shortName>
        <ecNumber evidence="8">2.7.4.25</ecNumber>
    </recommendedName>
    <alternativeName>
        <fullName evidence="8">Cytidine monophosphate kinase</fullName>
        <shortName evidence="8">CMP kinase</shortName>
    </alternativeName>
</protein>
<keyword evidence="4 8" id="KW-0418">Kinase</keyword>
<feature type="binding site" evidence="8">
    <location>
        <begin position="13"/>
        <end position="21"/>
    </location>
    <ligand>
        <name>ATP</name>
        <dbReference type="ChEBI" id="CHEBI:30616"/>
    </ligand>
</feature>
<evidence type="ECO:0000256" key="3">
    <source>
        <dbReference type="ARBA" id="ARBA00022741"/>
    </source>
</evidence>
<dbReference type="EMBL" id="FOUF01000003">
    <property type="protein sequence ID" value="SFL95364.1"/>
    <property type="molecule type" value="Genomic_DNA"/>
</dbReference>
<evidence type="ECO:0000256" key="5">
    <source>
        <dbReference type="ARBA" id="ARBA00022840"/>
    </source>
</evidence>
<dbReference type="Gene3D" id="3.40.50.300">
    <property type="entry name" value="P-loop containing nucleotide triphosphate hydrolases"/>
    <property type="match status" value="1"/>
</dbReference>
<dbReference type="Proteomes" id="UP000199561">
    <property type="component" value="Unassembled WGS sequence"/>
</dbReference>
<feature type="domain" description="Cytidylate kinase" evidence="9">
    <location>
        <begin position="9"/>
        <end position="218"/>
    </location>
</feature>
<evidence type="ECO:0000256" key="4">
    <source>
        <dbReference type="ARBA" id="ARBA00022777"/>
    </source>
</evidence>
<evidence type="ECO:0000313" key="11">
    <source>
        <dbReference type="Proteomes" id="UP000199561"/>
    </source>
</evidence>
<dbReference type="GO" id="GO:0005524">
    <property type="term" value="F:ATP binding"/>
    <property type="evidence" value="ECO:0007669"/>
    <property type="project" value="UniProtKB-UniRule"/>
</dbReference>
<dbReference type="GO" id="GO:0005829">
    <property type="term" value="C:cytosol"/>
    <property type="evidence" value="ECO:0007669"/>
    <property type="project" value="TreeGrafter"/>
</dbReference>
<keyword evidence="5 8" id="KW-0067">ATP-binding</keyword>
<evidence type="ECO:0000256" key="6">
    <source>
        <dbReference type="ARBA" id="ARBA00047615"/>
    </source>
</evidence>
<gene>
    <name evidence="8" type="primary">cmk</name>
    <name evidence="10" type="ORF">SAMN05421880_1036</name>
</gene>
<name>A0A1I4LWQ2_9PROT</name>
<dbReference type="InterPro" id="IPR011994">
    <property type="entry name" value="Cytidylate_kinase_dom"/>
</dbReference>
<dbReference type="GO" id="GO:0015949">
    <property type="term" value="P:nucleobase-containing small molecule interconversion"/>
    <property type="evidence" value="ECO:0007669"/>
    <property type="project" value="TreeGrafter"/>
</dbReference>
<evidence type="ECO:0000259" key="9">
    <source>
        <dbReference type="Pfam" id="PF02224"/>
    </source>
</evidence>
<dbReference type="CDD" id="cd02020">
    <property type="entry name" value="CMPK"/>
    <property type="match status" value="1"/>
</dbReference>
<keyword evidence="11" id="KW-1185">Reference proteome</keyword>
<dbReference type="EC" id="2.7.4.25" evidence="8"/>
<evidence type="ECO:0000256" key="8">
    <source>
        <dbReference type="HAMAP-Rule" id="MF_00238"/>
    </source>
</evidence>
<dbReference type="GO" id="GO:0036430">
    <property type="term" value="F:CMP kinase activity"/>
    <property type="evidence" value="ECO:0007669"/>
    <property type="project" value="RHEA"/>
</dbReference>
<dbReference type="GO" id="GO:0036431">
    <property type="term" value="F:dCMP kinase activity"/>
    <property type="evidence" value="ECO:0007669"/>
    <property type="project" value="InterPro"/>
</dbReference>
<comment type="subcellular location">
    <subcellularLocation>
        <location evidence="8">Cytoplasm</location>
    </subcellularLocation>
</comment>
<dbReference type="PANTHER" id="PTHR21299:SF2">
    <property type="entry name" value="CYTIDYLATE KINASE"/>
    <property type="match status" value="1"/>
</dbReference>
<dbReference type="InterPro" id="IPR003136">
    <property type="entry name" value="Cytidylate_kin"/>
</dbReference>
<evidence type="ECO:0000313" key="10">
    <source>
        <dbReference type="EMBL" id="SFL95364.1"/>
    </source>
</evidence>
<keyword evidence="3 8" id="KW-0547">Nucleotide-binding</keyword>
<comment type="similarity">
    <text evidence="1 8">Belongs to the cytidylate kinase family. Type 1 subfamily.</text>
</comment>
<evidence type="ECO:0000256" key="2">
    <source>
        <dbReference type="ARBA" id="ARBA00022679"/>
    </source>
</evidence>
<comment type="catalytic activity">
    <reaction evidence="6 8">
        <text>dCMP + ATP = dCDP + ADP</text>
        <dbReference type="Rhea" id="RHEA:25094"/>
        <dbReference type="ChEBI" id="CHEBI:30616"/>
        <dbReference type="ChEBI" id="CHEBI:57566"/>
        <dbReference type="ChEBI" id="CHEBI:58593"/>
        <dbReference type="ChEBI" id="CHEBI:456216"/>
        <dbReference type="EC" id="2.7.4.25"/>
    </reaction>
</comment>
<proteinExistence type="inferred from homology"/>
<dbReference type="HAMAP" id="MF_00238">
    <property type="entry name" value="Cytidyl_kinase_type1"/>
    <property type="match status" value="1"/>
</dbReference>
<dbReference type="RefSeq" id="WP_090666156.1">
    <property type="nucleotide sequence ID" value="NZ_FOUF01000003.1"/>
</dbReference>
<dbReference type="AlphaFoldDB" id="A0A1I4LWQ2"/>
<comment type="catalytic activity">
    <reaction evidence="7 8">
        <text>CMP + ATP = CDP + ADP</text>
        <dbReference type="Rhea" id="RHEA:11600"/>
        <dbReference type="ChEBI" id="CHEBI:30616"/>
        <dbReference type="ChEBI" id="CHEBI:58069"/>
        <dbReference type="ChEBI" id="CHEBI:60377"/>
        <dbReference type="ChEBI" id="CHEBI:456216"/>
        <dbReference type="EC" id="2.7.4.25"/>
    </reaction>
</comment>
<keyword evidence="2 8" id="KW-0808">Transferase</keyword>
<keyword evidence="8" id="KW-0963">Cytoplasm</keyword>
<organism evidence="10 11">
    <name type="scientific">Nitrosomonas nitrosa</name>
    <dbReference type="NCBI Taxonomy" id="52442"/>
    <lineage>
        <taxon>Bacteria</taxon>
        <taxon>Pseudomonadati</taxon>
        <taxon>Pseudomonadota</taxon>
        <taxon>Betaproteobacteria</taxon>
        <taxon>Nitrosomonadales</taxon>
        <taxon>Nitrosomonadaceae</taxon>
        <taxon>Nitrosomonas</taxon>
    </lineage>
</organism>
<reference evidence="10 11" key="1">
    <citation type="submission" date="2016-10" db="EMBL/GenBank/DDBJ databases">
        <authorList>
            <person name="de Groot N.N."/>
        </authorList>
    </citation>
    <scope>NUCLEOTIDE SEQUENCE [LARGE SCALE GENOMIC DNA]</scope>
    <source>
        <strain evidence="10 11">Nm146</strain>
    </source>
</reference>
<dbReference type="GO" id="GO:0006220">
    <property type="term" value="P:pyrimidine nucleotide metabolic process"/>
    <property type="evidence" value="ECO:0007669"/>
    <property type="project" value="UniProtKB-UniRule"/>
</dbReference>
<dbReference type="PANTHER" id="PTHR21299">
    <property type="entry name" value="CYTIDYLATE KINASE/PANTOATE-BETA-ALANINE LIGASE"/>
    <property type="match status" value="1"/>
</dbReference>
<sequence>MDSDSIPVITIDGPSASGKGTIAQLVAKKLAFHYLDSGALYRLVALSVIQSNVDSTNESALADIALNLNVRFHDSSLQLNGEDVTNSIRTEECGKLASIIARQLKVRAALLQRQRAFRQPPGLVTDGRDMGTVVFPDATLKIFLTASAEERAQRRYKQLIEKGINANIQTLLQDIYERDARDSTRDISPLKQGEDTKLLDTTSLSIEEVVNEVLRLYNACR</sequence>
<evidence type="ECO:0000256" key="1">
    <source>
        <dbReference type="ARBA" id="ARBA00009427"/>
    </source>
</evidence>
<dbReference type="Pfam" id="PF02224">
    <property type="entry name" value="Cytidylate_kin"/>
    <property type="match status" value="1"/>
</dbReference>
<dbReference type="NCBIfam" id="TIGR00017">
    <property type="entry name" value="cmk"/>
    <property type="match status" value="1"/>
</dbReference>
<accession>A0A1I4LWQ2</accession>
<dbReference type="SUPFAM" id="SSF52540">
    <property type="entry name" value="P-loop containing nucleoside triphosphate hydrolases"/>
    <property type="match status" value="1"/>
</dbReference>